<name>A0A917IXN7_9BACT</name>
<dbReference type="Pfam" id="PF12833">
    <property type="entry name" value="HTH_18"/>
    <property type="match status" value="1"/>
</dbReference>
<sequence length="297" mass="33952">MKKRLTTAPLPANAYNQTPDAYFKVTHFAHTAGFEALNSTRCERDDCFELIWINEGCGRLKIDSEVYPVTPPFICCIAPGQRRLLQSAQYVSGYHIVFTPRLLYLSGAVARTMLWLEQCNVYRKAILLQPDEEMQAEVDAICRKMEVEYTHTHVLRQEILAGLLHLLVMHFSRKTGNTGEQQLLGKDGELVKRFMQMVKEQIAIKKMVIGYAHELCVTPNSLNRAVKKITGFTASYQIQQQIVLEAKRHLLYANTSMKEIAYKLGFDDMAHFSKFFKNNNSGQSFTCFKKDVLLQAV</sequence>
<dbReference type="PROSITE" id="PS01124">
    <property type="entry name" value="HTH_ARAC_FAMILY_2"/>
    <property type="match status" value="1"/>
</dbReference>
<comment type="caution">
    <text evidence="5">The sequence shown here is derived from an EMBL/GenBank/DDBJ whole genome shotgun (WGS) entry which is preliminary data.</text>
</comment>
<dbReference type="InterPro" id="IPR018060">
    <property type="entry name" value="HTH_AraC"/>
</dbReference>
<dbReference type="InterPro" id="IPR037923">
    <property type="entry name" value="HTH-like"/>
</dbReference>
<dbReference type="PANTHER" id="PTHR43280">
    <property type="entry name" value="ARAC-FAMILY TRANSCRIPTIONAL REGULATOR"/>
    <property type="match status" value="1"/>
</dbReference>
<protein>
    <submittedName>
        <fullName evidence="5">Transcriptional regulator</fullName>
    </submittedName>
</protein>
<dbReference type="Proteomes" id="UP000627292">
    <property type="component" value="Unassembled WGS sequence"/>
</dbReference>
<evidence type="ECO:0000259" key="4">
    <source>
        <dbReference type="PROSITE" id="PS01124"/>
    </source>
</evidence>
<keyword evidence="3" id="KW-0804">Transcription</keyword>
<dbReference type="SUPFAM" id="SSF51215">
    <property type="entry name" value="Regulatory protein AraC"/>
    <property type="match status" value="1"/>
</dbReference>
<dbReference type="EMBL" id="BMIB01000002">
    <property type="protein sequence ID" value="GGH67184.1"/>
    <property type="molecule type" value="Genomic_DNA"/>
</dbReference>
<dbReference type="GO" id="GO:0043565">
    <property type="term" value="F:sequence-specific DNA binding"/>
    <property type="evidence" value="ECO:0007669"/>
    <property type="project" value="InterPro"/>
</dbReference>
<keyword evidence="2" id="KW-0238">DNA-binding</keyword>
<evidence type="ECO:0000256" key="3">
    <source>
        <dbReference type="ARBA" id="ARBA00023163"/>
    </source>
</evidence>
<dbReference type="GO" id="GO:0003700">
    <property type="term" value="F:DNA-binding transcription factor activity"/>
    <property type="evidence" value="ECO:0007669"/>
    <property type="project" value="InterPro"/>
</dbReference>
<dbReference type="RefSeq" id="WP_188952090.1">
    <property type="nucleotide sequence ID" value="NZ_BMIB01000002.1"/>
</dbReference>
<keyword evidence="1" id="KW-0805">Transcription regulation</keyword>
<evidence type="ECO:0000256" key="1">
    <source>
        <dbReference type="ARBA" id="ARBA00023015"/>
    </source>
</evidence>
<evidence type="ECO:0000313" key="5">
    <source>
        <dbReference type="EMBL" id="GGH67184.1"/>
    </source>
</evidence>
<dbReference type="AlphaFoldDB" id="A0A917IXN7"/>
<accession>A0A917IXN7</accession>
<dbReference type="InterPro" id="IPR009057">
    <property type="entry name" value="Homeodomain-like_sf"/>
</dbReference>
<feature type="domain" description="HTH araC/xylS-type" evidence="4">
    <location>
        <begin position="192"/>
        <end position="278"/>
    </location>
</feature>
<organism evidence="5 6">
    <name type="scientific">Filimonas zeae</name>
    <dbReference type="NCBI Taxonomy" id="1737353"/>
    <lineage>
        <taxon>Bacteria</taxon>
        <taxon>Pseudomonadati</taxon>
        <taxon>Bacteroidota</taxon>
        <taxon>Chitinophagia</taxon>
        <taxon>Chitinophagales</taxon>
        <taxon>Chitinophagaceae</taxon>
        <taxon>Filimonas</taxon>
    </lineage>
</organism>
<keyword evidence="6" id="KW-1185">Reference proteome</keyword>
<evidence type="ECO:0000313" key="6">
    <source>
        <dbReference type="Proteomes" id="UP000627292"/>
    </source>
</evidence>
<gene>
    <name evidence="5" type="ORF">GCM10011379_22170</name>
</gene>
<evidence type="ECO:0000256" key="2">
    <source>
        <dbReference type="ARBA" id="ARBA00023125"/>
    </source>
</evidence>
<dbReference type="SUPFAM" id="SSF46689">
    <property type="entry name" value="Homeodomain-like"/>
    <property type="match status" value="1"/>
</dbReference>
<reference evidence="5" key="2">
    <citation type="submission" date="2020-09" db="EMBL/GenBank/DDBJ databases">
        <authorList>
            <person name="Sun Q."/>
            <person name="Zhou Y."/>
        </authorList>
    </citation>
    <scope>NUCLEOTIDE SEQUENCE</scope>
    <source>
        <strain evidence="5">CGMCC 1.15290</strain>
    </source>
</reference>
<proteinExistence type="predicted"/>
<reference evidence="5" key="1">
    <citation type="journal article" date="2014" name="Int. J. Syst. Evol. Microbiol.">
        <title>Complete genome sequence of Corynebacterium casei LMG S-19264T (=DSM 44701T), isolated from a smear-ripened cheese.</title>
        <authorList>
            <consortium name="US DOE Joint Genome Institute (JGI-PGF)"/>
            <person name="Walter F."/>
            <person name="Albersmeier A."/>
            <person name="Kalinowski J."/>
            <person name="Ruckert C."/>
        </authorList>
    </citation>
    <scope>NUCLEOTIDE SEQUENCE</scope>
    <source>
        <strain evidence="5">CGMCC 1.15290</strain>
    </source>
</reference>
<dbReference type="Gene3D" id="1.10.10.60">
    <property type="entry name" value="Homeodomain-like"/>
    <property type="match status" value="1"/>
</dbReference>
<dbReference type="PANTHER" id="PTHR43280:SF32">
    <property type="entry name" value="TRANSCRIPTIONAL REGULATORY PROTEIN"/>
    <property type="match status" value="1"/>
</dbReference>
<dbReference type="SMART" id="SM00342">
    <property type="entry name" value="HTH_ARAC"/>
    <property type="match status" value="1"/>
</dbReference>